<proteinExistence type="inferred from homology"/>
<dbReference type="AlphaFoldDB" id="A0A8D0HFN2"/>
<dbReference type="GO" id="GO:0005737">
    <property type="term" value="C:cytoplasm"/>
    <property type="evidence" value="ECO:0007669"/>
    <property type="project" value="TreeGrafter"/>
</dbReference>
<organism evidence="5 6">
    <name type="scientific">Sphenodon punctatus</name>
    <name type="common">Tuatara</name>
    <name type="synonym">Hatteria punctata</name>
    <dbReference type="NCBI Taxonomy" id="8508"/>
    <lineage>
        <taxon>Eukaryota</taxon>
        <taxon>Metazoa</taxon>
        <taxon>Chordata</taxon>
        <taxon>Craniata</taxon>
        <taxon>Vertebrata</taxon>
        <taxon>Euteleostomi</taxon>
        <taxon>Lepidosauria</taxon>
        <taxon>Sphenodontia</taxon>
        <taxon>Sphenodontidae</taxon>
        <taxon>Sphenodon</taxon>
    </lineage>
</organism>
<evidence type="ECO:0000256" key="3">
    <source>
        <dbReference type="ARBA" id="ARBA00022723"/>
    </source>
</evidence>
<dbReference type="Gene3D" id="1.10.630.10">
    <property type="entry name" value="Cytochrome P450"/>
    <property type="match status" value="2"/>
</dbReference>
<dbReference type="SUPFAM" id="SSF48264">
    <property type="entry name" value="Cytochrome P450"/>
    <property type="match status" value="2"/>
</dbReference>
<dbReference type="GO" id="GO:0019373">
    <property type="term" value="P:epoxygenase P450 pathway"/>
    <property type="evidence" value="ECO:0007669"/>
    <property type="project" value="TreeGrafter"/>
</dbReference>
<evidence type="ECO:0000313" key="7">
    <source>
        <dbReference type="VGNC" id="VGNC:104283"/>
    </source>
</evidence>
<accession>A0A8D0HFN2</accession>
<protein>
    <submittedName>
        <fullName evidence="5">Cytochrome P450 family 2 subfamily AR member 1</fullName>
    </submittedName>
</protein>
<dbReference type="InterPro" id="IPR001128">
    <property type="entry name" value="Cyt_P450"/>
</dbReference>
<dbReference type="PANTHER" id="PTHR24300:SF153">
    <property type="entry name" value="CYTOCHROME P450 2G1-LIKE-RELATED"/>
    <property type="match status" value="1"/>
</dbReference>
<dbReference type="Ensembl" id="ENSSPUT00000019796.1">
    <property type="protein sequence ID" value="ENSSPUP00000018582.1"/>
    <property type="gene ID" value="ENSSPUG00000014066.1"/>
</dbReference>
<dbReference type="InterPro" id="IPR036396">
    <property type="entry name" value="Cyt_P450_sf"/>
</dbReference>
<reference evidence="5" key="2">
    <citation type="submission" date="2025-09" db="UniProtKB">
        <authorList>
            <consortium name="Ensembl"/>
        </authorList>
    </citation>
    <scope>IDENTIFICATION</scope>
</reference>
<dbReference type="GO" id="GO:0005506">
    <property type="term" value="F:iron ion binding"/>
    <property type="evidence" value="ECO:0007669"/>
    <property type="project" value="InterPro"/>
</dbReference>
<dbReference type="GO" id="GO:0006805">
    <property type="term" value="P:xenobiotic metabolic process"/>
    <property type="evidence" value="ECO:0007669"/>
    <property type="project" value="TreeGrafter"/>
</dbReference>
<dbReference type="GO" id="GO:0016712">
    <property type="term" value="F:oxidoreductase activity, acting on paired donors, with incorporation or reduction of molecular oxygen, reduced flavin or flavoprotein as one donor, and incorporation of one atom of oxygen"/>
    <property type="evidence" value="ECO:0007669"/>
    <property type="project" value="TreeGrafter"/>
</dbReference>
<reference evidence="5" key="1">
    <citation type="submission" date="2025-08" db="UniProtKB">
        <authorList>
            <consortium name="Ensembl"/>
        </authorList>
    </citation>
    <scope>IDENTIFICATION</scope>
</reference>
<comment type="similarity">
    <text evidence="2">Belongs to the cytochrome P450 family.</text>
</comment>
<name>A0A8D0HFN2_SPHPU</name>
<comment type="cofactor">
    <cofactor evidence="1">
        <name>heme</name>
        <dbReference type="ChEBI" id="CHEBI:30413"/>
    </cofactor>
</comment>
<evidence type="ECO:0000256" key="2">
    <source>
        <dbReference type="ARBA" id="ARBA00010617"/>
    </source>
</evidence>
<evidence type="ECO:0000313" key="5">
    <source>
        <dbReference type="Ensembl" id="ENSSPUP00000018582.1"/>
    </source>
</evidence>
<dbReference type="Proteomes" id="UP000694392">
    <property type="component" value="Unplaced"/>
</dbReference>
<gene>
    <name evidence="7" type="primary">CYP2AR1</name>
</gene>
<dbReference type="Pfam" id="PF00067">
    <property type="entry name" value="p450"/>
    <property type="match status" value="1"/>
</dbReference>
<dbReference type="GeneTree" id="ENSGT00940000155736"/>
<keyword evidence="3" id="KW-0479">Metal-binding</keyword>
<dbReference type="VGNC" id="VGNC:104283">
    <property type="gene designation" value="CYP2AR1"/>
</dbReference>
<keyword evidence="4" id="KW-0408">Iron</keyword>
<evidence type="ECO:0000256" key="1">
    <source>
        <dbReference type="ARBA" id="ARBA00001971"/>
    </source>
</evidence>
<dbReference type="InterPro" id="IPR002401">
    <property type="entry name" value="Cyt_P450_E_grp-I"/>
</dbReference>
<dbReference type="PRINTS" id="PR00463">
    <property type="entry name" value="EP450I"/>
</dbReference>
<dbReference type="PANTHER" id="PTHR24300">
    <property type="entry name" value="CYTOCHROME P450 508A4-RELATED"/>
    <property type="match status" value="1"/>
</dbReference>
<dbReference type="GO" id="GO:0008392">
    <property type="term" value="F:arachidonate epoxygenase activity"/>
    <property type="evidence" value="ECO:0007669"/>
    <property type="project" value="TreeGrafter"/>
</dbReference>
<dbReference type="GO" id="GO:0020037">
    <property type="term" value="F:heme binding"/>
    <property type="evidence" value="ECO:0007669"/>
    <property type="project" value="InterPro"/>
</dbReference>
<evidence type="ECO:0000313" key="6">
    <source>
        <dbReference type="Proteomes" id="UP000694392"/>
    </source>
</evidence>
<keyword evidence="6" id="KW-1185">Reference proteome</keyword>
<evidence type="ECO:0000256" key="4">
    <source>
        <dbReference type="ARBA" id="ARBA00023004"/>
    </source>
</evidence>
<sequence>SIPLLFPFPAQISKTYGPVFTIYLGSLRVVVLCGYETVKAALVDQADAFGGRAEHPLTERTSKGHGLFFSNGETWSQLRRFSLSTLRNFGMGKRSIEERIQEEAQCLLEEFRKTKGKRACPGEGLARMELFLFFTTLLQTFTLSSPANQELDVTPEYSGFGKVPRQYQLCLLPR</sequence>
<dbReference type="InterPro" id="IPR050182">
    <property type="entry name" value="Cytochrome_P450_fam2"/>
</dbReference>